<name>A0A1G2A798_9BACT</name>
<organism evidence="1 2">
    <name type="scientific">Candidatus Jacksonbacteria bacterium RIFCSPLOWO2_02_FULL_44_20</name>
    <dbReference type="NCBI Taxonomy" id="1798460"/>
    <lineage>
        <taxon>Bacteria</taxon>
        <taxon>Candidatus Jacksoniibacteriota</taxon>
    </lineage>
</organism>
<proteinExistence type="predicted"/>
<evidence type="ECO:0000313" key="1">
    <source>
        <dbReference type="EMBL" id="OGY72712.1"/>
    </source>
</evidence>
<evidence type="ECO:0000313" key="2">
    <source>
        <dbReference type="Proteomes" id="UP000178315"/>
    </source>
</evidence>
<dbReference type="Proteomes" id="UP000178315">
    <property type="component" value="Unassembled WGS sequence"/>
</dbReference>
<dbReference type="EMBL" id="MHJU01000025">
    <property type="protein sequence ID" value="OGY72712.1"/>
    <property type="molecule type" value="Genomic_DNA"/>
</dbReference>
<sequence length="63" mass="7106">MYLFSQPSFIEGMARTLDLGGSFDAYNESKNGREADFIALQNDCIMVGEDLKSAIQQYEYGKK</sequence>
<comment type="caution">
    <text evidence="1">The sequence shown here is derived from an EMBL/GenBank/DDBJ whole genome shotgun (WGS) entry which is preliminary data.</text>
</comment>
<accession>A0A1G2A798</accession>
<dbReference type="AlphaFoldDB" id="A0A1G2A798"/>
<gene>
    <name evidence="1" type="ORF">A3H61_04690</name>
</gene>
<protein>
    <submittedName>
        <fullName evidence="1">Uncharacterized protein</fullName>
    </submittedName>
</protein>
<reference evidence="1 2" key="1">
    <citation type="journal article" date="2016" name="Nat. Commun.">
        <title>Thousands of microbial genomes shed light on interconnected biogeochemical processes in an aquifer system.</title>
        <authorList>
            <person name="Anantharaman K."/>
            <person name="Brown C.T."/>
            <person name="Hug L.A."/>
            <person name="Sharon I."/>
            <person name="Castelle C.J."/>
            <person name="Probst A.J."/>
            <person name="Thomas B.C."/>
            <person name="Singh A."/>
            <person name="Wilkins M.J."/>
            <person name="Karaoz U."/>
            <person name="Brodie E.L."/>
            <person name="Williams K.H."/>
            <person name="Hubbard S.S."/>
            <person name="Banfield J.F."/>
        </authorList>
    </citation>
    <scope>NUCLEOTIDE SEQUENCE [LARGE SCALE GENOMIC DNA]</scope>
</reference>